<reference evidence="1" key="1">
    <citation type="submission" date="2023-07" db="EMBL/GenBank/DDBJ databases">
        <title>A chromosome-level genome assembly of Lolium multiflorum.</title>
        <authorList>
            <person name="Chen Y."/>
            <person name="Copetti D."/>
            <person name="Kolliker R."/>
            <person name="Studer B."/>
        </authorList>
    </citation>
    <scope>NUCLEOTIDE SEQUENCE</scope>
    <source>
        <strain evidence="1">02402/16</strain>
        <tissue evidence="1">Leaf</tissue>
    </source>
</reference>
<protein>
    <submittedName>
        <fullName evidence="1">Uncharacterized protein</fullName>
    </submittedName>
</protein>
<name>A0AAD8SUS3_LOLMU</name>
<organism evidence="1 2">
    <name type="scientific">Lolium multiflorum</name>
    <name type="common">Italian ryegrass</name>
    <name type="synonym">Lolium perenne subsp. multiflorum</name>
    <dbReference type="NCBI Taxonomy" id="4521"/>
    <lineage>
        <taxon>Eukaryota</taxon>
        <taxon>Viridiplantae</taxon>
        <taxon>Streptophyta</taxon>
        <taxon>Embryophyta</taxon>
        <taxon>Tracheophyta</taxon>
        <taxon>Spermatophyta</taxon>
        <taxon>Magnoliopsida</taxon>
        <taxon>Liliopsida</taxon>
        <taxon>Poales</taxon>
        <taxon>Poaceae</taxon>
        <taxon>BOP clade</taxon>
        <taxon>Pooideae</taxon>
        <taxon>Poodae</taxon>
        <taxon>Poeae</taxon>
        <taxon>Poeae Chloroplast Group 2 (Poeae type)</taxon>
        <taxon>Loliodinae</taxon>
        <taxon>Loliinae</taxon>
        <taxon>Lolium</taxon>
    </lineage>
</organism>
<dbReference type="AlphaFoldDB" id="A0AAD8SUS3"/>
<evidence type="ECO:0000313" key="2">
    <source>
        <dbReference type="Proteomes" id="UP001231189"/>
    </source>
</evidence>
<proteinExistence type="predicted"/>
<sequence>MEGGAAHGKLCTPRPQGLENAGRARLCADAEVRLEAHCCSELAALDHPLHRLCMPCSPGRLVPLSSILLAACNMSLDTVVNNFYWEATSLTRPVATWSWSQRYNRLLRLDQLPVSTSQMGWRRFGER</sequence>
<accession>A0AAD8SUS3</accession>
<dbReference type="Proteomes" id="UP001231189">
    <property type="component" value="Unassembled WGS sequence"/>
</dbReference>
<keyword evidence="2" id="KW-1185">Reference proteome</keyword>
<evidence type="ECO:0000313" key="1">
    <source>
        <dbReference type="EMBL" id="KAK1664139.1"/>
    </source>
</evidence>
<dbReference type="EMBL" id="JAUUTY010000003">
    <property type="protein sequence ID" value="KAK1664139.1"/>
    <property type="molecule type" value="Genomic_DNA"/>
</dbReference>
<comment type="caution">
    <text evidence="1">The sequence shown here is derived from an EMBL/GenBank/DDBJ whole genome shotgun (WGS) entry which is preliminary data.</text>
</comment>
<gene>
    <name evidence="1" type="ORF">QYE76_052298</name>
</gene>